<reference evidence="8 9" key="1">
    <citation type="submission" date="2019-10" db="EMBL/GenBank/DDBJ databases">
        <authorList>
            <person name="Palmer J.M."/>
        </authorList>
    </citation>
    <scope>NUCLEOTIDE SEQUENCE [LARGE SCALE GENOMIC DNA]</scope>
    <source>
        <strain evidence="8 9">TWF730</strain>
    </source>
</reference>
<evidence type="ECO:0000313" key="8">
    <source>
        <dbReference type="EMBL" id="KAK6352338.1"/>
    </source>
</evidence>
<dbReference type="Proteomes" id="UP001373714">
    <property type="component" value="Unassembled WGS sequence"/>
</dbReference>
<dbReference type="InterPro" id="IPR009011">
    <property type="entry name" value="Man6P_isomerase_rcpt-bd_dom_sf"/>
</dbReference>
<keyword evidence="4" id="KW-1015">Disulfide bond</keyword>
<dbReference type="PANTHER" id="PTHR12630:SF1">
    <property type="entry name" value="GLUCOSIDASE 2 SUBUNIT BETA"/>
    <property type="match status" value="1"/>
</dbReference>
<dbReference type="Pfam" id="PF12999">
    <property type="entry name" value="PRKCSH-like"/>
    <property type="match status" value="1"/>
</dbReference>
<feature type="chain" id="PRO_5043384628" description="Glucosidase 2 subunit beta" evidence="6">
    <location>
        <begin position="17"/>
        <end position="553"/>
    </location>
</feature>
<protein>
    <recommendedName>
        <fullName evidence="1">Glucosidase 2 subunit beta</fullName>
    </recommendedName>
</protein>
<feature type="coiled-coil region" evidence="5">
    <location>
        <begin position="162"/>
        <end position="274"/>
    </location>
</feature>
<dbReference type="AlphaFoldDB" id="A0AAV9UXS3"/>
<evidence type="ECO:0000259" key="7">
    <source>
        <dbReference type="PROSITE" id="PS51914"/>
    </source>
</evidence>
<name>A0AAV9UXS3_9PEZI</name>
<comment type="caution">
    <text evidence="8">The sequence shown here is derived from an EMBL/GenBank/DDBJ whole genome shotgun (WGS) entry which is preliminary data.</text>
</comment>
<feature type="signal peptide" evidence="6">
    <location>
        <begin position="1"/>
        <end position="16"/>
    </location>
</feature>
<evidence type="ECO:0000256" key="5">
    <source>
        <dbReference type="SAM" id="Coils"/>
    </source>
</evidence>
<evidence type="ECO:0000256" key="4">
    <source>
        <dbReference type="ARBA" id="ARBA00023157"/>
    </source>
</evidence>
<organism evidence="8 9">
    <name type="scientific">Orbilia blumenaviensis</name>
    <dbReference type="NCBI Taxonomy" id="1796055"/>
    <lineage>
        <taxon>Eukaryota</taxon>
        <taxon>Fungi</taxon>
        <taxon>Dikarya</taxon>
        <taxon>Ascomycota</taxon>
        <taxon>Pezizomycotina</taxon>
        <taxon>Orbiliomycetes</taxon>
        <taxon>Orbiliales</taxon>
        <taxon>Orbiliaceae</taxon>
        <taxon>Orbilia</taxon>
    </lineage>
</organism>
<dbReference type="InterPro" id="IPR028146">
    <property type="entry name" value="PRKCSH_N"/>
</dbReference>
<dbReference type="GO" id="GO:0006491">
    <property type="term" value="P:N-glycan processing"/>
    <property type="evidence" value="ECO:0007669"/>
    <property type="project" value="TreeGrafter"/>
</dbReference>
<dbReference type="InterPro" id="IPR039794">
    <property type="entry name" value="Gtb1-like"/>
</dbReference>
<keyword evidence="5" id="KW-0175">Coiled coil</keyword>
<keyword evidence="2 6" id="KW-0732">Signal</keyword>
<dbReference type="GO" id="GO:0017177">
    <property type="term" value="C:glucosidase II complex"/>
    <property type="evidence" value="ECO:0007669"/>
    <property type="project" value="TreeGrafter"/>
</dbReference>
<evidence type="ECO:0000313" key="9">
    <source>
        <dbReference type="Proteomes" id="UP001373714"/>
    </source>
</evidence>
<feature type="domain" description="MRH" evidence="7">
    <location>
        <begin position="392"/>
        <end position="534"/>
    </location>
</feature>
<dbReference type="SUPFAM" id="SSF50911">
    <property type="entry name" value="Mannose 6-phosphate receptor domain"/>
    <property type="match status" value="1"/>
</dbReference>
<evidence type="ECO:0000256" key="3">
    <source>
        <dbReference type="ARBA" id="ARBA00022824"/>
    </source>
</evidence>
<evidence type="ECO:0000256" key="6">
    <source>
        <dbReference type="SAM" id="SignalP"/>
    </source>
</evidence>
<dbReference type="InterPro" id="IPR044865">
    <property type="entry name" value="MRH_dom"/>
</dbReference>
<dbReference type="PROSITE" id="PS51914">
    <property type="entry name" value="MRH"/>
    <property type="match status" value="1"/>
</dbReference>
<sequence length="553" mass="61806">MRSILLLYLPLALVEASQKPIGDAWALPRGLNPALSDKYRPSSSQTFSCLTQPHIELPISLLNNDFCDCPDGSDEPGTSACSHIKPSVNPLPGFYCPNKGHVPAYIPFSRINDGKCDYETCCDGSDEWMGVGGVQCPDRCQEIGREAKRAALEKKRLYETGIKSYKQLVEKAALLKKETEDKIVAVSGEIKRYEGLVSEKKAALKKAEDEEKLRVATAGNTGDEGKSRHQKLLDFTKEKISDHQEKLLKLFDETQRLRDELEKTEKILKTFKEEYNPNFNDEGVKRAVKSWEDYLAAKDSTADLSGDFLSEVTGLMYDPLHWEEYEPEQDDGLAQDVYTIEAFLPPFLRSWVHEQLSTLRTSLVEYGLLAARKPKSGSTSTTVPPHIQKLTDDLSTTESTLSSKQSELTNLQSDLTKDYGTNSVFRALKDVCTEAASGEYTYSFCHLGRATQKNRDGGSTHLGEWTGFERRVDDEIEQEVTVIKYERGARCWNGPERSAYVYLRCSAEETVLSVAETEKCVYKYVATSPAVCGEIALEGEEGVVMGEAVRQVN</sequence>
<dbReference type="Gene3D" id="2.70.130.10">
    <property type="entry name" value="Mannose-6-phosphate receptor binding domain"/>
    <property type="match status" value="1"/>
</dbReference>
<dbReference type="EMBL" id="JAVHNS010000006">
    <property type="protein sequence ID" value="KAK6352338.1"/>
    <property type="molecule type" value="Genomic_DNA"/>
</dbReference>
<dbReference type="PANTHER" id="PTHR12630">
    <property type="entry name" value="N-LINKED OLIGOSACCHARIDE PROCESSING"/>
    <property type="match status" value="1"/>
</dbReference>
<dbReference type="InterPro" id="IPR036607">
    <property type="entry name" value="PRKCSH"/>
</dbReference>
<keyword evidence="9" id="KW-1185">Reference proteome</keyword>
<dbReference type="Pfam" id="PF13015">
    <property type="entry name" value="PRKCSH_1"/>
    <property type="match status" value="1"/>
</dbReference>
<evidence type="ECO:0000256" key="1">
    <source>
        <dbReference type="ARBA" id="ARBA00022387"/>
    </source>
</evidence>
<gene>
    <name evidence="8" type="ORF">TWF730_009167</name>
</gene>
<proteinExistence type="predicted"/>
<evidence type="ECO:0000256" key="2">
    <source>
        <dbReference type="ARBA" id="ARBA00022729"/>
    </source>
</evidence>
<accession>A0AAV9UXS3</accession>
<keyword evidence="3" id="KW-0256">Endoplasmic reticulum</keyword>